<sequence>MTVIGWLALVVLLLVIFSVTTILFIRPPHNPTLVHALSITPLIAGVLFAFTLPNSLIFSDESVASFVNIIVPLGCIIAAFPLVIRANRVKKAI</sequence>
<dbReference type="RefSeq" id="WP_218025403.1">
    <property type="nucleotide sequence ID" value="NZ_BJYA01000005.1"/>
</dbReference>
<gene>
    <name evidence="2" type="ORF">AHA02nite_12580</name>
</gene>
<feature type="transmembrane region" description="Helical" evidence="1">
    <location>
        <begin position="63"/>
        <end position="84"/>
    </location>
</feature>
<keyword evidence="3" id="KW-1185">Reference proteome</keyword>
<comment type="caution">
    <text evidence="2">The sequence shown here is derived from an EMBL/GenBank/DDBJ whole genome shotgun (WGS) entry which is preliminary data.</text>
</comment>
<dbReference type="Proteomes" id="UP000321440">
    <property type="component" value="Unassembled WGS sequence"/>
</dbReference>
<reference evidence="2 3" key="1">
    <citation type="submission" date="2019-07" db="EMBL/GenBank/DDBJ databases">
        <title>Whole genome shotgun sequence of Alkalibacillus haloalkaliphilus NBRC 103110.</title>
        <authorList>
            <person name="Hosoyama A."/>
            <person name="Uohara A."/>
            <person name="Ohji S."/>
            <person name="Ichikawa N."/>
        </authorList>
    </citation>
    <scope>NUCLEOTIDE SEQUENCE [LARGE SCALE GENOMIC DNA]</scope>
    <source>
        <strain evidence="2 3">NBRC 103110</strain>
    </source>
</reference>
<name>A0A511W7W1_9BACI</name>
<keyword evidence="1" id="KW-0812">Transmembrane</keyword>
<feature type="transmembrane region" description="Helical" evidence="1">
    <location>
        <begin position="32"/>
        <end position="51"/>
    </location>
</feature>
<evidence type="ECO:0000313" key="3">
    <source>
        <dbReference type="Proteomes" id="UP000321440"/>
    </source>
</evidence>
<organism evidence="2 3">
    <name type="scientific">Alkalibacillus haloalkaliphilus</name>
    <dbReference type="NCBI Taxonomy" id="94136"/>
    <lineage>
        <taxon>Bacteria</taxon>
        <taxon>Bacillati</taxon>
        <taxon>Bacillota</taxon>
        <taxon>Bacilli</taxon>
        <taxon>Bacillales</taxon>
        <taxon>Bacillaceae</taxon>
        <taxon>Alkalibacillus</taxon>
    </lineage>
</organism>
<evidence type="ECO:0000256" key="1">
    <source>
        <dbReference type="SAM" id="Phobius"/>
    </source>
</evidence>
<proteinExistence type="predicted"/>
<evidence type="ECO:0000313" key="2">
    <source>
        <dbReference type="EMBL" id="GEN45482.1"/>
    </source>
</evidence>
<protein>
    <submittedName>
        <fullName evidence="2">Uncharacterized protein</fullName>
    </submittedName>
</protein>
<keyword evidence="1" id="KW-0472">Membrane</keyword>
<keyword evidence="1" id="KW-1133">Transmembrane helix</keyword>
<feature type="transmembrane region" description="Helical" evidence="1">
    <location>
        <begin position="6"/>
        <end position="25"/>
    </location>
</feature>
<accession>A0A511W7W1</accession>
<dbReference type="AlphaFoldDB" id="A0A511W7W1"/>
<dbReference type="EMBL" id="BJYA01000005">
    <property type="protein sequence ID" value="GEN45482.1"/>
    <property type="molecule type" value="Genomic_DNA"/>
</dbReference>